<dbReference type="OrthoDB" id="5767802at2"/>
<dbReference type="SUPFAM" id="SSF52218">
    <property type="entry name" value="Flavoproteins"/>
    <property type="match status" value="1"/>
</dbReference>
<dbReference type="RefSeq" id="WP_103804991.1">
    <property type="nucleotide sequence ID" value="NZ_PQVG01000002.1"/>
</dbReference>
<dbReference type="AlphaFoldDB" id="A0A2S5AE56"/>
<evidence type="ECO:0000313" key="3">
    <source>
        <dbReference type="Proteomes" id="UP000237310"/>
    </source>
</evidence>
<accession>A0A2S5AE56</accession>
<dbReference type="GO" id="GO:0010181">
    <property type="term" value="F:FMN binding"/>
    <property type="evidence" value="ECO:0007669"/>
    <property type="project" value="TreeGrafter"/>
</dbReference>
<dbReference type="InterPro" id="IPR029039">
    <property type="entry name" value="Flavoprotein-like_sf"/>
</dbReference>
<evidence type="ECO:0000313" key="2">
    <source>
        <dbReference type="EMBL" id="POY40805.1"/>
    </source>
</evidence>
<evidence type="ECO:0000259" key="1">
    <source>
        <dbReference type="Pfam" id="PF03358"/>
    </source>
</evidence>
<proteinExistence type="predicted"/>
<organism evidence="2 3">
    <name type="scientific">Flavobacterium alvei</name>
    <dbReference type="NCBI Taxonomy" id="2080416"/>
    <lineage>
        <taxon>Bacteria</taxon>
        <taxon>Pseudomonadati</taxon>
        <taxon>Bacteroidota</taxon>
        <taxon>Flavobacteriia</taxon>
        <taxon>Flavobacteriales</taxon>
        <taxon>Flavobacteriaceae</taxon>
        <taxon>Flavobacterium</taxon>
    </lineage>
</organism>
<protein>
    <submittedName>
        <fullName evidence="2">NADPH-dependent FMN reductase</fullName>
    </submittedName>
</protein>
<reference evidence="2 3" key="1">
    <citation type="submission" date="2018-01" db="EMBL/GenBank/DDBJ databases">
        <authorList>
            <person name="Gaut B.S."/>
            <person name="Morton B.R."/>
            <person name="Clegg M.T."/>
            <person name="Duvall M.R."/>
        </authorList>
    </citation>
    <scope>NUCLEOTIDE SEQUENCE [LARGE SCALE GENOMIC DNA]</scope>
    <source>
        <strain evidence="2 3">HR-AY</strain>
    </source>
</reference>
<keyword evidence="3" id="KW-1185">Reference proteome</keyword>
<dbReference type="EMBL" id="PQVG01000002">
    <property type="protein sequence ID" value="POY40805.1"/>
    <property type="molecule type" value="Genomic_DNA"/>
</dbReference>
<dbReference type="PANTHER" id="PTHR30543:SF21">
    <property type="entry name" value="NAD(P)H-DEPENDENT FMN REDUCTASE LOT6"/>
    <property type="match status" value="1"/>
</dbReference>
<gene>
    <name evidence="2" type="ORF">C3L50_04735</name>
</gene>
<dbReference type="GO" id="GO:0005829">
    <property type="term" value="C:cytosol"/>
    <property type="evidence" value="ECO:0007669"/>
    <property type="project" value="TreeGrafter"/>
</dbReference>
<dbReference type="InterPro" id="IPR050712">
    <property type="entry name" value="NAD(P)H-dep_reductase"/>
</dbReference>
<dbReference type="Gene3D" id="3.40.50.360">
    <property type="match status" value="1"/>
</dbReference>
<sequence>MKIIAFAGSPSKNSINKKLATYASSLFANAELEVLDLNDYEMPLFSVDKEAVIGQHPLAKAFLDKIGSADFLVVSLAENNGNYSAAFKNLVDWCSRINGKIFQEKSMLLMATSPGGRGGASVLEIAKNNFPRFNADIKAVFSLPSFNDNFDVEKGMISNKELDDQLKEIIKGL</sequence>
<dbReference type="Pfam" id="PF03358">
    <property type="entry name" value="FMN_red"/>
    <property type="match status" value="1"/>
</dbReference>
<feature type="domain" description="NADPH-dependent FMN reductase-like" evidence="1">
    <location>
        <begin position="1"/>
        <end position="132"/>
    </location>
</feature>
<dbReference type="PANTHER" id="PTHR30543">
    <property type="entry name" value="CHROMATE REDUCTASE"/>
    <property type="match status" value="1"/>
</dbReference>
<dbReference type="Proteomes" id="UP000237310">
    <property type="component" value="Unassembled WGS sequence"/>
</dbReference>
<dbReference type="InterPro" id="IPR005025">
    <property type="entry name" value="FMN_Rdtase-like_dom"/>
</dbReference>
<dbReference type="GO" id="GO:0016491">
    <property type="term" value="F:oxidoreductase activity"/>
    <property type="evidence" value="ECO:0007669"/>
    <property type="project" value="InterPro"/>
</dbReference>
<comment type="caution">
    <text evidence="2">The sequence shown here is derived from an EMBL/GenBank/DDBJ whole genome shotgun (WGS) entry which is preliminary data.</text>
</comment>
<name>A0A2S5AE56_9FLAO</name>